<dbReference type="CDD" id="cd11660">
    <property type="entry name" value="SANT_TRF"/>
    <property type="match status" value="1"/>
</dbReference>
<keyword evidence="7" id="KW-0804">Transcription</keyword>
<evidence type="ECO:0000256" key="7">
    <source>
        <dbReference type="ARBA" id="ARBA00023163"/>
    </source>
</evidence>
<dbReference type="EMBL" id="CACVBM020000388">
    <property type="protein sequence ID" value="CAA7018445.1"/>
    <property type="molecule type" value="Genomic_DNA"/>
</dbReference>
<evidence type="ECO:0000256" key="6">
    <source>
        <dbReference type="ARBA" id="ARBA00023125"/>
    </source>
</evidence>
<keyword evidence="5" id="KW-0175">Coiled coil</keyword>
<feature type="domain" description="HTH myb-type" evidence="11">
    <location>
        <begin position="6"/>
        <end position="60"/>
    </location>
</feature>
<dbReference type="InterPro" id="IPR009057">
    <property type="entry name" value="Homeodomain-like_sf"/>
</dbReference>
<dbReference type="Gene3D" id="1.10.246.220">
    <property type="match status" value="1"/>
</dbReference>
<evidence type="ECO:0000313" key="13">
    <source>
        <dbReference type="Proteomes" id="UP000467841"/>
    </source>
</evidence>
<protein>
    <recommendedName>
        <fullName evidence="9">MYB transcription factor</fullName>
    </recommendedName>
</protein>
<dbReference type="InterPro" id="IPR001005">
    <property type="entry name" value="SANT/Myb"/>
</dbReference>
<dbReference type="PANTHER" id="PTHR46267:SF15">
    <property type="entry name" value="WINGED HELIX-TURN-HELIX TRANSCRIPTION REPRESSOR DNA-BINDING PROTEIN-RELATED"/>
    <property type="match status" value="1"/>
</dbReference>
<dbReference type="PROSITE" id="PS50090">
    <property type="entry name" value="MYB_LIKE"/>
    <property type="match status" value="1"/>
</dbReference>
<evidence type="ECO:0000256" key="1">
    <source>
        <dbReference type="ARBA" id="ARBA00004286"/>
    </source>
</evidence>
<dbReference type="InterPro" id="IPR017930">
    <property type="entry name" value="Myb_dom"/>
</dbReference>
<evidence type="ECO:0000259" key="11">
    <source>
        <dbReference type="PROSITE" id="PS51294"/>
    </source>
</evidence>
<sequence>MANQKTAEEEETLLAGIAKYGTGKWRNILEDPEFSVQLQYRTNIDLKDKWRNMSRINPIQERNPNMVRFNE</sequence>
<evidence type="ECO:0000259" key="10">
    <source>
        <dbReference type="PROSITE" id="PS50090"/>
    </source>
</evidence>
<dbReference type="AlphaFoldDB" id="A0A6D2HQQ3"/>
<name>A0A6D2HQQ3_9BRAS</name>
<evidence type="ECO:0000256" key="5">
    <source>
        <dbReference type="ARBA" id="ARBA00023054"/>
    </source>
</evidence>
<evidence type="ECO:0000256" key="2">
    <source>
        <dbReference type="ARBA" id="ARBA00004604"/>
    </source>
</evidence>
<gene>
    <name evidence="12" type="ORF">MERR_LOCUS5680</name>
</gene>
<keyword evidence="13" id="KW-1185">Reference proteome</keyword>
<evidence type="ECO:0000256" key="4">
    <source>
        <dbReference type="ARBA" id="ARBA00023015"/>
    </source>
</evidence>
<feature type="domain" description="Myb-like" evidence="10">
    <location>
        <begin position="6"/>
        <end position="54"/>
    </location>
</feature>
<reference evidence="12" key="1">
    <citation type="submission" date="2020-01" db="EMBL/GenBank/DDBJ databases">
        <authorList>
            <person name="Mishra B."/>
        </authorList>
    </citation>
    <scope>NUCLEOTIDE SEQUENCE [LARGE SCALE GENOMIC DNA]</scope>
</reference>
<dbReference type="GO" id="GO:0003691">
    <property type="term" value="F:double-stranded telomeric DNA binding"/>
    <property type="evidence" value="ECO:0007669"/>
    <property type="project" value="InterPro"/>
</dbReference>
<dbReference type="OrthoDB" id="608866at2759"/>
<evidence type="ECO:0000313" key="12">
    <source>
        <dbReference type="EMBL" id="CAA7018445.1"/>
    </source>
</evidence>
<evidence type="ECO:0000256" key="3">
    <source>
        <dbReference type="ARBA" id="ARBA00022454"/>
    </source>
</evidence>
<accession>A0A6D2HQQ3</accession>
<keyword evidence="3" id="KW-0158">Chromosome</keyword>
<dbReference type="PROSITE" id="PS51294">
    <property type="entry name" value="HTH_MYB"/>
    <property type="match status" value="1"/>
</dbReference>
<comment type="subcellular location">
    <subcellularLocation>
        <location evidence="1">Chromosome</location>
    </subcellularLocation>
    <subcellularLocation>
        <location evidence="2">Nucleus</location>
        <location evidence="2">Nucleolus</location>
    </subcellularLocation>
</comment>
<dbReference type="InterPro" id="IPR044597">
    <property type="entry name" value="SMH1-6"/>
</dbReference>
<keyword evidence="8" id="KW-0539">Nucleus</keyword>
<dbReference type="Proteomes" id="UP000467841">
    <property type="component" value="Unassembled WGS sequence"/>
</dbReference>
<organism evidence="12 13">
    <name type="scientific">Microthlaspi erraticum</name>
    <dbReference type="NCBI Taxonomy" id="1685480"/>
    <lineage>
        <taxon>Eukaryota</taxon>
        <taxon>Viridiplantae</taxon>
        <taxon>Streptophyta</taxon>
        <taxon>Embryophyta</taxon>
        <taxon>Tracheophyta</taxon>
        <taxon>Spermatophyta</taxon>
        <taxon>Magnoliopsida</taxon>
        <taxon>eudicotyledons</taxon>
        <taxon>Gunneridae</taxon>
        <taxon>Pentapetalae</taxon>
        <taxon>rosids</taxon>
        <taxon>malvids</taxon>
        <taxon>Brassicales</taxon>
        <taxon>Brassicaceae</taxon>
        <taxon>Coluteocarpeae</taxon>
        <taxon>Microthlaspi</taxon>
    </lineage>
</organism>
<dbReference type="Pfam" id="PF00249">
    <property type="entry name" value="Myb_DNA-binding"/>
    <property type="match status" value="1"/>
</dbReference>
<keyword evidence="6" id="KW-0238">DNA-binding</keyword>
<dbReference type="FunFam" id="1.10.10.60:FF:000168">
    <property type="entry name" value="Telomere repeat-binding factor 1"/>
    <property type="match status" value="1"/>
</dbReference>
<evidence type="ECO:0000256" key="9">
    <source>
        <dbReference type="ARBA" id="ARBA00032813"/>
    </source>
</evidence>
<dbReference type="GO" id="GO:0005730">
    <property type="term" value="C:nucleolus"/>
    <property type="evidence" value="ECO:0007669"/>
    <property type="project" value="UniProtKB-SubCell"/>
</dbReference>
<keyword evidence="4" id="KW-0805">Transcription regulation</keyword>
<dbReference type="GO" id="GO:0005694">
    <property type="term" value="C:chromosome"/>
    <property type="evidence" value="ECO:0007669"/>
    <property type="project" value="UniProtKB-SubCell"/>
</dbReference>
<proteinExistence type="predicted"/>
<dbReference type="PANTHER" id="PTHR46267">
    <property type="entry name" value="SINGLE MYB HISTONE 4"/>
    <property type="match status" value="1"/>
</dbReference>
<dbReference type="SUPFAM" id="SSF46689">
    <property type="entry name" value="Homeodomain-like"/>
    <property type="match status" value="1"/>
</dbReference>
<comment type="caution">
    <text evidence="12">The sequence shown here is derived from an EMBL/GenBank/DDBJ whole genome shotgun (WGS) entry which is preliminary data.</text>
</comment>
<evidence type="ECO:0000256" key="8">
    <source>
        <dbReference type="ARBA" id="ARBA00023242"/>
    </source>
</evidence>